<dbReference type="STRING" id="154538.A0A1M2VGD0"/>
<keyword evidence="5" id="KW-0811">Translocation</keyword>
<dbReference type="GO" id="GO:0015031">
    <property type="term" value="P:protein transport"/>
    <property type="evidence" value="ECO:0007669"/>
    <property type="project" value="UniProtKB-KW"/>
</dbReference>
<dbReference type="GO" id="GO:0017056">
    <property type="term" value="F:structural constituent of nuclear pore"/>
    <property type="evidence" value="ECO:0007669"/>
    <property type="project" value="InterPro"/>
</dbReference>
<comment type="subcellular location">
    <subcellularLocation>
        <location evidence="1">Nucleus</location>
        <location evidence="1">Nuclear pore complex</location>
    </subcellularLocation>
</comment>
<feature type="compositionally biased region" description="Basic and acidic residues" evidence="8">
    <location>
        <begin position="330"/>
        <end position="341"/>
    </location>
</feature>
<evidence type="ECO:0000256" key="8">
    <source>
        <dbReference type="SAM" id="MobiDB-lite"/>
    </source>
</evidence>
<dbReference type="Pfam" id="PF13634">
    <property type="entry name" value="Nucleoporin_FG"/>
    <property type="match status" value="1"/>
</dbReference>
<dbReference type="Gene3D" id="6.10.140.1350">
    <property type="match status" value="1"/>
</dbReference>
<feature type="compositionally biased region" description="Low complexity" evidence="8">
    <location>
        <begin position="54"/>
        <end position="164"/>
    </location>
</feature>
<dbReference type="Proteomes" id="UP000184267">
    <property type="component" value="Unassembled WGS sequence"/>
</dbReference>
<dbReference type="OrthoDB" id="2538017at2759"/>
<dbReference type="InterPro" id="IPR024882">
    <property type="entry name" value="NUP58/p45/49"/>
</dbReference>
<feature type="region of interest" description="Disordered" evidence="8">
    <location>
        <begin position="317"/>
        <end position="355"/>
    </location>
</feature>
<sequence>MAFNNLFGAKPAGQTGGSLFGQSTTQSQGSLFGSNQQQPQQQQQPQAGAFGSFGQPQGQTQNQNPLFGSTLGQNSQQQQQQQGSSLFGSTFGQPQQQQGQQQQQPAGGLFGQPAGQQQQNTGGLFGQQQQQQQKPLFGTGTGSLFGSTPQNQQGQQQPQQQQQQAPFGSFGSLGQSSNTGGFGQNTLQPHGGQQSLFGGSAAPQQTGSLWGKPATQPQQFQQQQQQQSAPLFTKSTKFNDLPDELKRTFENIDSFVQGRVQICNDLKQRKLGDEAIKGQEEIRNVHKASYYPFRPRAPDTDIALKYTGADGRNLGADGGRAAYKGPEAQGRADRAGHDRRDAHRRGLPQPAAERAVPQDIRELPARVRLSRLCWCRCGVVNRIFGFDRFFNRVTEQMRERLRWYKATIENVERKLSSAASQPQHTPQAIVSTLEAQHATFMALATKTAALDAELQKLRTLYTQLWRAKTGSMRDPFNELDRGSDVGALGLESLSAK</sequence>
<dbReference type="OMA" id="RDNTDVF"/>
<keyword evidence="7" id="KW-0539">Nucleus</keyword>
<dbReference type="GO" id="GO:0005643">
    <property type="term" value="C:nuclear pore"/>
    <property type="evidence" value="ECO:0007669"/>
    <property type="project" value="UniProtKB-SubCell"/>
</dbReference>
<dbReference type="EMBL" id="MNAD01001288">
    <property type="protein sequence ID" value="OJT06629.1"/>
    <property type="molecule type" value="Genomic_DNA"/>
</dbReference>
<evidence type="ECO:0000256" key="7">
    <source>
        <dbReference type="ARBA" id="ARBA00023242"/>
    </source>
</evidence>
<feature type="region of interest" description="Disordered" evidence="8">
    <location>
        <begin position="1"/>
        <end position="230"/>
    </location>
</feature>
<evidence type="ECO:0000256" key="2">
    <source>
        <dbReference type="ARBA" id="ARBA00022448"/>
    </source>
</evidence>
<keyword evidence="10" id="KW-1185">Reference proteome</keyword>
<organism evidence="9 10">
    <name type="scientific">Trametes pubescens</name>
    <name type="common">White-rot fungus</name>
    <dbReference type="NCBI Taxonomy" id="154538"/>
    <lineage>
        <taxon>Eukaryota</taxon>
        <taxon>Fungi</taxon>
        <taxon>Dikarya</taxon>
        <taxon>Basidiomycota</taxon>
        <taxon>Agaricomycotina</taxon>
        <taxon>Agaricomycetes</taxon>
        <taxon>Polyporales</taxon>
        <taxon>Polyporaceae</taxon>
        <taxon>Trametes</taxon>
    </lineage>
</organism>
<feature type="compositionally biased region" description="Low complexity" evidence="8">
    <location>
        <begin position="36"/>
        <end position="46"/>
    </location>
</feature>
<dbReference type="GO" id="GO:0008139">
    <property type="term" value="F:nuclear localization sequence binding"/>
    <property type="evidence" value="ECO:0007669"/>
    <property type="project" value="InterPro"/>
</dbReference>
<evidence type="ECO:0000256" key="4">
    <source>
        <dbReference type="ARBA" id="ARBA00022927"/>
    </source>
</evidence>
<feature type="compositionally biased region" description="Polar residues" evidence="8">
    <location>
        <begin position="20"/>
        <end position="35"/>
    </location>
</feature>
<keyword evidence="6" id="KW-0906">Nuclear pore complex</keyword>
<evidence type="ECO:0000313" key="10">
    <source>
        <dbReference type="Proteomes" id="UP000184267"/>
    </source>
</evidence>
<dbReference type="PANTHER" id="PTHR13437:SF2">
    <property type="entry name" value="NUCLEOPORIN P58_P45"/>
    <property type="match status" value="1"/>
</dbReference>
<protein>
    <submittedName>
        <fullName evidence="9">Nucleoporin NUP49</fullName>
    </submittedName>
</protein>
<keyword evidence="2" id="KW-0813">Transport</keyword>
<dbReference type="InterPro" id="IPR025574">
    <property type="entry name" value="Nucleoporin_FG_rpt"/>
</dbReference>
<evidence type="ECO:0000256" key="1">
    <source>
        <dbReference type="ARBA" id="ARBA00004567"/>
    </source>
</evidence>
<feature type="compositionally biased region" description="Low complexity" evidence="8">
    <location>
        <begin position="216"/>
        <end position="227"/>
    </location>
</feature>
<accession>A0A1M2VGD0</accession>
<evidence type="ECO:0000256" key="5">
    <source>
        <dbReference type="ARBA" id="ARBA00023010"/>
    </source>
</evidence>
<gene>
    <name evidence="9" type="ORF">TRAPUB_2519</name>
</gene>
<dbReference type="PANTHER" id="PTHR13437">
    <property type="entry name" value="NUCLEOPORIN P58/P45 NUCLEOPORIN-LIKE PROTEIN 1"/>
    <property type="match status" value="1"/>
</dbReference>
<evidence type="ECO:0000256" key="3">
    <source>
        <dbReference type="ARBA" id="ARBA00022816"/>
    </source>
</evidence>
<dbReference type="GO" id="GO:0051028">
    <property type="term" value="P:mRNA transport"/>
    <property type="evidence" value="ECO:0007669"/>
    <property type="project" value="UniProtKB-KW"/>
</dbReference>
<proteinExistence type="predicted"/>
<dbReference type="AlphaFoldDB" id="A0A1M2VGD0"/>
<name>A0A1M2VGD0_TRAPU</name>
<evidence type="ECO:0000256" key="6">
    <source>
        <dbReference type="ARBA" id="ARBA00023132"/>
    </source>
</evidence>
<comment type="caution">
    <text evidence="9">The sequence shown here is derived from an EMBL/GenBank/DDBJ whole genome shotgun (WGS) entry which is preliminary data.</text>
</comment>
<reference evidence="9 10" key="1">
    <citation type="submission" date="2016-10" db="EMBL/GenBank/DDBJ databases">
        <title>Genome sequence of the basidiomycete white-rot fungus Trametes pubescens.</title>
        <authorList>
            <person name="Makela M.R."/>
            <person name="Granchi Z."/>
            <person name="Peng M."/>
            <person name="De Vries R.P."/>
            <person name="Grigoriev I."/>
            <person name="Riley R."/>
            <person name="Hilden K."/>
        </authorList>
    </citation>
    <scope>NUCLEOTIDE SEQUENCE [LARGE SCALE GENOMIC DNA]</scope>
    <source>
        <strain evidence="9 10">FBCC735</strain>
    </source>
</reference>
<keyword evidence="4" id="KW-0653">Protein transport</keyword>
<feature type="compositionally biased region" description="Polar residues" evidence="8">
    <location>
        <begin position="172"/>
        <end position="208"/>
    </location>
</feature>
<keyword evidence="3" id="KW-0509">mRNA transport</keyword>
<evidence type="ECO:0000313" key="9">
    <source>
        <dbReference type="EMBL" id="OJT06629.1"/>
    </source>
</evidence>